<keyword evidence="3" id="KW-1185">Reference proteome</keyword>
<feature type="chain" id="PRO_5036444634" evidence="1">
    <location>
        <begin position="16"/>
        <end position="89"/>
    </location>
</feature>
<organism evidence="2 3">
    <name type="scientific">Populus tomentosa</name>
    <name type="common">Chinese white poplar</name>
    <dbReference type="NCBI Taxonomy" id="118781"/>
    <lineage>
        <taxon>Eukaryota</taxon>
        <taxon>Viridiplantae</taxon>
        <taxon>Streptophyta</taxon>
        <taxon>Embryophyta</taxon>
        <taxon>Tracheophyta</taxon>
        <taxon>Spermatophyta</taxon>
        <taxon>Magnoliopsida</taxon>
        <taxon>eudicotyledons</taxon>
        <taxon>Gunneridae</taxon>
        <taxon>Pentapetalae</taxon>
        <taxon>rosids</taxon>
        <taxon>fabids</taxon>
        <taxon>Malpighiales</taxon>
        <taxon>Salicaceae</taxon>
        <taxon>Saliceae</taxon>
        <taxon>Populus</taxon>
    </lineage>
</organism>
<name>A0A8X7Y779_POPTO</name>
<reference evidence="2" key="1">
    <citation type="journal article" date="2020" name="bioRxiv">
        <title>Hybrid origin of Populus tomentosa Carr. identified through genome sequencing and phylogenomic analysis.</title>
        <authorList>
            <person name="An X."/>
            <person name="Gao K."/>
            <person name="Chen Z."/>
            <person name="Li J."/>
            <person name="Yang X."/>
            <person name="Yang X."/>
            <person name="Zhou J."/>
            <person name="Guo T."/>
            <person name="Zhao T."/>
            <person name="Huang S."/>
            <person name="Miao D."/>
            <person name="Khan W.U."/>
            <person name="Rao P."/>
            <person name="Ye M."/>
            <person name="Lei B."/>
            <person name="Liao W."/>
            <person name="Wang J."/>
            <person name="Ji L."/>
            <person name="Li Y."/>
            <person name="Guo B."/>
            <person name="Mustafa N.S."/>
            <person name="Li S."/>
            <person name="Yun Q."/>
            <person name="Keller S.R."/>
            <person name="Mao J."/>
            <person name="Zhang R."/>
            <person name="Strauss S.H."/>
        </authorList>
    </citation>
    <scope>NUCLEOTIDE SEQUENCE</scope>
    <source>
        <strain evidence="2">GM15</strain>
        <tissue evidence="2">Leaf</tissue>
    </source>
</reference>
<dbReference type="Proteomes" id="UP000886885">
    <property type="component" value="Chromosome 16D"/>
</dbReference>
<sequence>MYILLLVMADHMTSAANIKMLAVEDDKLLGDQISSKENEKVVVKENLANSSGEPDEVDWTSLVNEFFSNFIIPPSYLKWRWIPQIAKVL</sequence>
<gene>
    <name evidence="2" type="ORF">POTOM_052857</name>
</gene>
<evidence type="ECO:0000313" key="2">
    <source>
        <dbReference type="EMBL" id="KAG6744147.1"/>
    </source>
</evidence>
<proteinExistence type="predicted"/>
<protein>
    <submittedName>
        <fullName evidence="2">Uncharacterized protein</fullName>
    </submittedName>
</protein>
<evidence type="ECO:0000313" key="3">
    <source>
        <dbReference type="Proteomes" id="UP000886885"/>
    </source>
</evidence>
<dbReference type="OrthoDB" id="1741865at2759"/>
<dbReference type="AlphaFoldDB" id="A0A8X7Y779"/>
<keyword evidence="1" id="KW-0732">Signal</keyword>
<evidence type="ECO:0000256" key="1">
    <source>
        <dbReference type="SAM" id="SignalP"/>
    </source>
</evidence>
<dbReference type="EMBL" id="JAAWWB010000032">
    <property type="protein sequence ID" value="KAG6744147.1"/>
    <property type="molecule type" value="Genomic_DNA"/>
</dbReference>
<comment type="caution">
    <text evidence="2">The sequence shown here is derived from an EMBL/GenBank/DDBJ whole genome shotgun (WGS) entry which is preliminary data.</text>
</comment>
<accession>A0A8X7Y779</accession>
<feature type="signal peptide" evidence="1">
    <location>
        <begin position="1"/>
        <end position="15"/>
    </location>
</feature>